<dbReference type="GO" id="GO:0070531">
    <property type="term" value="C:BRCA1-A complex"/>
    <property type="evidence" value="ECO:0000318"/>
    <property type="project" value="GO_Central"/>
</dbReference>
<dbReference type="PANTHER" id="PTHR15189">
    <property type="entry name" value="BRISC AND BRCA1-A COMPLEX MEMBER 2"/>
    <property type="match status" value="1"/>
</dbReference>
<keyword evidence="7 15" id="KW-0227">DNA damage</keyword>
<dbReference type="KEGG" id="tca:658609"/>
<dbReference type="Proteomes" id="UP000007266">
    <property type="component" value="Linkage group 9"/>
</dbReference>
<dbReference type="STRING" id="7070.D6X0Y3"/>
<dbReference type="OrthoDB" id="538811at2759"/>
<dbReference type="OMA" id="AGSTWRH"/>
<sequence>MRMDIVSTNSENLLSSFPPILRQNFKELFLHGKIGLTPIALNDVRPSKYYVRNNQSYGYSYTIKVPYASKRLNWELIFCPEDLKFAPDFNFNDETFYLAYDINSIIENVPSLEQWNVYDAKSLITVLKQFLSLYKKQQLERLSDNIYAHVNLEYQSLVREVNPHDVEIYLEHTCAHFLISVKVDVSALPEYLQPIMNGQNDDYLNPGDDTCYLKVSFVKLDGSRVNTSLQLSPRIDQLINRKTFHFPDFVKHSSLPEYVTTVTNLLQEHIEQLVIYHKLKKEFMTCLCTMYAESVLEFDSEKFDKAEILLEVDDYHCLVQIEINQTFPEEKPTVTLIAINCHPLANTCREKLDYEYNPHWTPEEMLAKLMDSLGENIQRFENHKHA</sequence>
<keyword evidence="10 15" id="KW-0156">Chromatin regulator</keyword>
<keyword evidence="5 15" id="KW-0053">Apoptosis</keyword>
<dbReference type="GO" id="GO:0006915">
    <property type="term" value="P:apoptotic process"/>
    <property type="evidence" value="ECO:0007669"/>
    <property type="project" value="UniProtKB-UniRule"/>
</dbReference>
<dbReference type="GO" id="GO:0006325">
    <property type="term" value="P:chromatin organization"/>
    <property type="evidence" value="ECO:0007669"/>
    <property type="project" value="UniProtKB-UniRule"/>
</dbReference>
<evidence type="ECO:0000256" key="6">
    <source>
        <dbReference type="ARBA" id="ARBA00022737"/>
    </source>
</evidence>
<dbReference type="EMBL" id="KQ971372">
    <property type="protein sequence ID" value="EFA10575.1"/>
    <property type="molecule type" value="Genomic_DNA"/>
</dbReference>
<reference evidence="16 17" key="1">
    <citation type="journal article" date="2008" name="Nature">
        <title>The genome of the model beetle and pest Tribolium castaneum.</title>
        <authorList>
            <consortium name="Tribolium Genome Sequencing Consortium"/>
            <person name="Richards S."/>
            <person name="Gibbs R.A."/>
            <person name="Weinstock G.M."/>
            <person name="Brown S.J."/>
            <person name="Denell R."/>
            <person name="Beeman R.W."/>
            <person name="Gibbs R."/>
            <person name="Beeman R.W."/>
            <person name="Brown S.J."/>
            <person name="Bucher G."/>
            <person name="Friedrich M."/>
            <person name="Grimmelikhuijzen C.J."/>
            <person name="Klingler M."/>
            <person name="Lorenzen M."/>
            <person name="Richards S."/>
            <person name="Roth S."/>
            <person name="Schroder R."/>
            <person name="Tautz D."/>
            <person name="Zdobnov E.M."/>
            <person name="Muzny D."/>
            <person name="Gibbs R.A."/>
            <person name="Weinstock G.M."/>
            <person name="Attaway T."/>
            <person name="Bell S."/>
            <person name="Buhay C.J."/>
            <person name="Chandrabose M.N."/>
            <person name="Chavez D."/>
            <person name="Clerk-Blankenburg K.P."/>
            <person name="Cree A."/>
            <person name="Dao M."/>
            <person name="Davis C."/>
            <person name="Chacko J."/>
            <person name="Dinh H."/>
            <person name="Dugan-Rocha S."/>
            <person name="Fowler G."/>
            <person name="Garner T.T."/>
            <person name="Garnes J."/>
            <person name="Gnirke A."/>
            <person name="Hawes A."/>
            <person name="Hernandez J."/>
            <person name="Hines S."/>
            <person name="Holder M."/>
            <person name="Hume J."/>
            <person name="Jhangiani S.N."/>
            <person name="Joshi V."/>
            <person name="Khan Z.M."/>
            <person name="Jackson L."/>
            <person name="Kovar C."/>
            <person name="Kowis A."/>
            <person name="Lee S."/>
            <person name="Lewis L.R."/>
            <person name="Margolis J."/>
            <person name="Morgan M."/>
            <person name="Nazareth L.V."/>
            <person name="Nguyen N."/>
            <person name="Okwuonu G."/>
            <person name="Parker D."/>
            <person name="Richards S."/>
            <person name="Ruiz S.J."/>
            <person name="Santibanez J."/>
            <person name="Savard J."/>
            <person name="Scherer S.E."/>
            <person name="Schneider B."/>
            <person name="Sodergren E."/>
            <person name="Tautz D."/>
            <person name="Vattahil S."/>
            <person name="Villasana D."/>
            <person name="White C.S."/>
            <person name="Wright R."/>
            <person name="Park Y."/>
            <person name="Beeman R.W."/>
            <person name="Lord J."/>
            <person name="Oppert B."/>
            <person name="Lorenzen M."/>
            <person name="Brown S."/>
            <person name="Wang L."/>
            <person name="Savard J."/>
            <person name="Tautz D."/>
            <person name="Richards S."/>
            <person name="Weinstock G."/>
            <person name="Gibbs R.A."/>
            <person name="Liu Y."/>
            <person name="Worley K."/>
            <person name="Weinstock G."/>
            <person name="Elsik C.G."/>
            <person name="Reese J.T."/>
            <person name="Elhaik E."/>
            <person name="Landan G."/>
            <person name="Graur D."/>
            <person name="Arensburger P."/>
            <person name="Atkinson P."/>
            <person name="Beeman R.W."/>
            <person name="Beidler J."/>
            <person name="Brown S.J."/>
            <person name="Demuth J.P."/>
            <person name="Drury D.W."/>
            <person name="Du Y.Z."/>
            <person name="Fujiwara H."/>
            <person name="Lorenzen M."/>
            <person name="Maselli V."/>
            <person name="Osanai M."/>
            <person name="Park Y."/>
            <person name="Robertson H.M."/>
            <person name="Tu Z."/>
            <person name="Wang J.J."/>
            <person name="Wang S."/>
            <person name="Richards S."/>
            <person name="Song H."/>
            <person name="Zhang L."/>
            <person name="Sodergren E."/>
            <person name="Werner D."/>
            <person name="Stanke M."/>
            <person name="Morgenstern B."/>
            <person name="Solovyev V."/>
            <person name="Kosarev P."/>
            <person name="Brown G."/>
            <person name="Chen H.C."/>
            <person name="Ermolaeva O."/>
            <person name="Hlavina W."/>
            <person name="Kapustin Y."/>
            <person name="Kiryutin B."/>
            <person name="Kitts P."/>
            <person name="Maglott D."/>
            <person name="Pruitt K."/>
            <person name="Sapojnikov V."/>
            <person name="Souvorov A."/>
            <person name="Mackey A.J."/>
            <person name="Waterhouse R.M."/>
            <person name="Wyder S."/>
            <person name="Zdobnov E.M."/>
            <person name="Zdobnov E.M."/>
            <person name="Wyder S."/>
            <person name="Kriventseva E.V."/>
            <person name="Kadowaki T."/>
            <person name="Bork P."/>
            <person name="Aranda M."/>
            <person name="Bao R."/>
            <person name="Beermann A."/>
            <person name="Berns N."/>
            <person name="Bolognesi R."/>
            <person name="Bonneton F."/>
            <person name="Bopp D."/>
            <person name="Brown S.J."/>
            <person name="Bucher G."/>
            <person name="Butts T."/>
            <person name="Chaumot A."/>
            <person name="Denell R.E."/>
            <person name="Ferrier D.E."/>
            <person name="Friedrich M."/>
            <person name="Gordon C.M."/>
            <person name="Jindra M."/>
            <person name="Klingler M."/>
            <person name="Lan Q."/>
            <person name="Lattorff H.M."/>
            <person name="Laudet V."/>
            <person name="von Levetsow C."/>
            <person name="Liu Z."/>
            <person name="Lutz R."/>
            <person name="Lynch J.A."/>
            <person name="da Fonseca R.N."/>
            <person name="Posnien N."/>
            <person name="Reuter R."/>
            <person name="Roth S."/>
            <person name="Savard J."/>
            <person name="Schinko J.B."/>
            <person name="Schmitt C."/>
            <person name="Schoppmeier M."/>
            <person name="Schroder R."/>
            <person name="Shippy T.D."/>
            <person name="Simonnet F."/>
            <person name="Marques-Souza H."/>
            <person name="Tautz D."/>
            <person name="Tomoyasu Y."/>
            <person name="Trauner J."/>
            <person name="Van der Zee M."/>
            <person name="Vervoort M."/>
            <person name="Wittkopp N."/>
            <person name="Wimmer E.A."/>
            <person name="Yang X."/>
            <person name="Jones A.K."/>
            <person name="Sattelle D.B."/>
            <person name="Ebert P.R."/>
            <person name="Nelson D."/>
            <person name="Scott J.G."/>
            <person name="Beeman R.W."/>
            <person name="Muthukrishnan S."/>
            <person name="Kramer K.J."/>
            <person name="Arakane Y."/>
            <person name="Beeman R.W."/>
            <person name="Zhu Q."/>
            <person name="Hogenkamp D."/>
            <person name="Dixit R."/>
            <person name="Oppert B."/>
            <person name="Jiang H."/>
            <person name="Zou Z."/>
            <person name="Marshall J."/>
            <person name="Elpidina E."/>
            <person name="Vinokurov K."/>
            <person name="Oppert C."/>
            <person name="Zou Z."/>
            <person name="Evans J."/>
            <person name="Lu Z."/>
            <person name="Zhao P."/>
            <person name="Sumathipala N."/>
            <person name="Altincicek B."/>
            <person name="Vilcinskas A."/>
            <person name="Williams M."/>
            <person name="Hultmark D."/>
            <person name="Hetru C."/>
            <person name="Jiang H."/>
            <person name="Grimmelikhuijzen C.J."/>
            <person name="Hauser F."/>
            <person name="Cazzamali G."/>
            <person name="Williamson M."/>
            <person name="Park Y."/>
            <person name="Li B."/>
            <person name="Tanaka Y."/>
            <person name="Predel R."/>
            <person name="Neupert S."/>
            <person name="Schachtner J."/>
            <person name="Verleyen P."/>
            <person name="Raible F."/>
            <person name="Bork P."/>
            <person name="Friedrich M."/>
            <person name="Walden K.K."/>
            <person name="Robertson H.M."/>
            <person name="Angeli S."/>
            <person name="Foret S."/>
            <person name="Bucher G."/>
            <person name="Schuetz S."/>
            <person name="Maleszka R."/>
            <person name="Wimmer E.A."/>
            <person name="Beeman R.W."/>
            <person name="Lorenzen M."/>
            <person name="Tomoyasu Y."/>
            <person name="Miller S.C."/>
            <person name="Grossmann D."/>
            <person name="Bucher G."/>
        </authorList>
    </citation>
    <scope>NUCLEOTIDE SEQUENCE [LARGE SCALE GENOMIC DNA]</scope>
    <source>
        <strain evidence="16 17">Georgia GA2</strain>
    </source>
</reference>
<evidence type="ECO:0000256" key="13">
    <source>
        <dbReference type="ARBA" id="ARBA00023306"/>
    </source>
</evidence>
<reference evidence="16 17" key="2">
    <citation type="journal article" date="2010" name="Nucleic Acids Res.">
        <title>BeetleBase in 2010: revisions to provide comprehensive genomic information for Tribolium castaneum.</title>
        <authorList>
            <person name="Kim H.S."/>
            <person name="Murphy T."/>
            <person name="Xia J."/>
            <person name="Caragea D."/>
            <person name="Park Y."/>
            <person name="Beeman R.W."/>
            <person name="Lorenzen M.D."/>
            <person name="Butcher S."/>
            <person name="Manak J.R."/>
            <person name="Brown S.J."/>
        </authorList>
    </citation>
    <scope>GENOME REANNOTATION</scope>
    <source>
        <strain evidence="16 17">Georgia GA2</strain>
    </source>
</reference>
<name>D6X0Y3_TRICA</name>
<dbReference type="GO" id="GO:0051301">
    <property type="term" value="P:cell division"/>
    <property type="evidence" value="ECO:0007669"/>
    <property type="project" value="UniProtKB-UniRule"/>
</dbReference>
<evidence type="ECO:0000256" key="4">
    <source>
        <dbReference type="ARBA" id="ARBA00022618"/>
    </source>
</evidence>
<dbReference type="InterPro" id="IPR010358">
    <property type="entry name" value="BRE"/>
</dbReference>
<evidence type="ECO:0000256" key="9">
    <source>
        <dbReference type="ARBA" id="ARBA00022786"/>
    </source>
</evidence>
<gene>
    <name evidence="16" type="primary">AUGUSTUS-3.0.2_12831</name>
    <name evidence="16" type="ORF">TcasGA2_TC012831</name>
</gene>
<comment type="similarity">
    <text evidence="14 15">Belongs to the BABAM2 family.</text>
</comment>
<comment type="subunit">
    <text evidence="15">Component of the ARISC complex. Component of the BRCA1-A complex. Component of the BRISC complex. Binds polyubiquitin.</text>
</comment>
<dbReference type="GO" id="GO:0006302">
    <property type="term" value="P:double-strand break repair"/>
    <property type="evidence" value="ECO:0000318"/>
    <property type="project" value="GO_Central"/>
</dbReference>
<keyword evidence="3 15" id="KW-0963">Cytoplasm</keyword>
<evidence type="ECO:0000256" key="14">
    <source>
        <dbReference type="ARBA" id="ARBA00025766"/>
    </source>
</evidence>
<evidence type="ECO:0000313" key="16">
    <source>
        <dbReference type="EMBL" id="EFA10575.1"/>
    </source>
</evidence>
<dbReference type="GO" id="GO:0005737">
    <property type="term" value="C:cytoplasm"/>
    <property type="evidence" value="ECO:0007669"/>
    <property type="project" value="UniProtKB-SubCell"/>
</dbReference>
<comment type="function">
    <text evidence="15">May play a role in homeostasis or cellular differentiation in cells of neural, epithelial and germline origins. May also act as a death receptor-associated anti-apoptotic protein, which inhibits the mitochondrial apoptotic pathway.</text>
</comment>
<comment type="subcellular location">
    <subcellularLocation>
        <location evidence="15">Cytoplasm</location>
    </subcellularLocation>
    <subcellularLocation>
        <location evidence="1 15">Nucleus</location>
    </subcellularLocation>
    <text evidence="15">Localizes at sites of DNA damage at double-strand breaks (DSBs).</text>
</comment>
<evidence type="ECO:0000256" key="7">
    <source>
        <dbReference type="ARBA" id="ARBA00022763"/>
    </source>
</evidence>
<keyword evidence="6" id="KW-0677">Repeat</keyword>
<keyword evidence="4 15" id="KW-0132">Cell division</keyword>
<evidence type="ECO:0000313" key="17">
    <source>
        <dbReference type="Proteomes" id="UP000007266"/>
    </source>
</evidence>
<dbReference type="InParanoid" id="D6X0Y3"/>
<dbReference type="GO" id="GO:0070552">
    <property type="term" value="C:BRISC complex"/>
    <property type="evidence" value="ECO:0007669"/>
    <property type="project" value="UniProtKB-UniRule"/>
</dbReference>
<keyword evidence="11 15" id="KW-0234">DNA repair</keyword>
<dbReference type="Pfam" id="PF06113">
    <property type="entry name" value="BRE"/>
    <property type="match status" value="1"/>
</dbReference>
<keyword evidence="8 15" id="KW-0498">Mitosis</keyword>
<dbReference type="HOGENOM" id="CLU_714273_0_0_1"/>
<accession>D6X0Y3</accession>
<organism evidence="16 17">
    <name type="scientific">Tribolium castaneum</name>
    <name type="common">Red flour beetle</name>
    <dbReference type="NCBI Taxonomy" id="7070"/>
    <lineage>
        <taxon>Eukaryota</taxon>
        <taxon>Metazoa</taxon>
        <taxon>Ecdysozoa</taxon>
        <taxon>Arthropoda</taxon>
        <taxon>Hexapoda</taxon>
        <taxon>Insecta</taxon>
        <taxon>Pterygota</taxon>
        <taxon>Neoptera</taxon>
        <taxon>Endopterygota</taxon>
        <taxon>Coleoptera</taxon>
        <taxon>Polyphaga</taxon>
        <taxon>Cucujiformia</taxon>
        <taxon>Tenebrionidae</taxon>
        <taxon>Tenebrionidae incertae sedis</taxon>
        <taxon>Tribolium</taxon>
    </lineage>
</organism>
<protein>
    <recommendedName>
        <fullName evidence="2 15">BRISC and BRCA1-A complex member 2</fullName>
    </recommendedName>
</protein>
<keyword evidence="13 15" id="KW-0131">Cell cycle</keyword>
<keyword evidence="9 15" id="KW-0833">Ubl conjugation pathway</keyword>
<evidence type="ECO:0000256" key="12">
    <source>
        <dbReference type="ARBA" id="ARBA00023242"/>
    </source>
</evidence>
<dbReference type="GO" id="GO:0031593">
    <property type="term" value="F:polyubiquitin modification-dependent protein binding"/>
    <property type="evidence" value="ECO:0007669"/>
    <property type="project" value="UniProtKB-UniRule"/>
</dbReference>
<dbReference type="GO" id="GO:0007095">
    <property type="term" value="P:mitotic G2 DNA damage checkpoint signaling"/>
    <property type="evidence" value="ECO:0007669"/>
    <property type="project" value="UniProtKB-UniRule"/>
</dbReference>
<evidence type="ECO:0000256" key="2">
    <source>
        <dbReference type="ARBA" id="ARBA00019438"/>
    </source>
</evidence>
<keyword evidence="17" id="KW-1185">Reference proteome</keyword>
<dbReference type="CDD" id="cd23665">
    <property type="entry name" value="BRE-like_insects"/>
    <property type="match status" value="1"/>
</dbReference>
<dbReference type="GO" id="GO:0045739">
    <property type="term" value="P:positive regulation of DNA repair"/>
    <property type="evidence" value="ECO:0007669"/>
    <property type="project" value="UniProtKB-UniRule"/>
</dbReference>
<dbReference type="PANTHER" id="PTHR15189:SF7">
    <property type="entry name" value="BRISC AND BRCA1-A COMPLEX MEMBER 2"/>
    <property type="match status" value="1"/>
</dbReference>
<evidence type="ECO:0000256" key="15">
    <source>
        <dbReference type="RuleBase" id="RU368019"/>
    </source>
</evidence>
<comment type="domain">
    <text evidence="15">Contains 2 ubiquitin-conjugating enzyme family-like (UEV-like) regions. These regions lack the critical Cys residues required for ubiquitination but retain the ability to bind ubiquitin.</text>
</comment>
<dbReference type="GO" id="GO:0010212">
    <property type="term" value="P:response to ionizing radiation"/>
    <property type="evidence" value="ECO:0007669"/>
    <property type="project" value="UniProtKB-UniRule"/>
</dbReference>
<evidence type="ECO:0000256" key="3">
    <source>
        <dbReference type="ARBA" id="ARBA00022490"/>
    </source>
</evidence>
<evidence type="ECO:0000256" key="11">
    <source>
        <dbReference type="ARBA" id="ARBA00023204"/>
    </source>
</evidence>
<evidence type="ECO:0000256" key="1">
    <source>
        <dbReference type="ARBA" id="ARBA00004123"/>
    </source>
</evidence>
<evidence type="ECO:0000256" key="5">
    <source>
        <dbReference type="ARBA" id="ARBA00022703"/>
    </source>
</evidence>
<dbReference type="AlphaFoldDB" id="D6X0Y3"/>
<keyword evidence="12 15" id="KW-0539">Nucleus</keyword>
<dbReference type="eggNOG" id="ENOG502QUU0">
    <property type="taxonomic scope" value="Eukaryota"/>
</dbReference>
<evidence type="ECO:0000256" key="10">
    <source>
        <dbReference type="ARBA" id="ARBA00022853"/>
    </source>
</evidence>
<evidence type="ECO:0000256" key="8">
    <source>
        <dbReference type="ARBA" id="ARBA00022776"/>
    </source>
</evidence>
<dbReference type="PhylomeDB" id="D6X0Y3"/>
<proteinExistence type="inferred from homology"/>